<feature type="active site" description="Cysteine sulfenic acid (-SOH) intermediate; for peroxidase activity" evidence="3">
    <location>
        <position position="50"/>
    </location>
</feature>
<evidence type="ECO:0000256" key="3">
    <source>
        <dbReference type="PIRSR" id="PIRSR000239-1"/>
    </source>
</evidence>
<dbReference type="RefSeq" id="WP_006970645.1">
    <property type="nucleotide sequence ID" value="NZ_ABCS01000012.1"/>
</dbReference>
<dbReference type="STRING" id="391625.PPSIR1_36707"/>
<reference evidence="5 6" key="1">
    <citation type="submission" date="2007-06" db="EMBL/GenBank/DDBJ databases">
        <authorList>
            <person name="Shimkets L."/>
            <person name="Ferriera S."/>
            <person name="Johnson J."/>
            <person name="Kravitz S."/>
            <person name="Beeson K."/>
            <person name="Sutton G."/>
            <person name="Rogers Y.-H."/>
            <person name="Friedman R."/>
            <person name="Frazier M."/>
            <person name="Venter J.C."/>
        </authorList>
    </citation>
    <scope>NUCLEOTIDE SEQUENCE [LARGE SCALE GENOMIC DNA]</scope>
    <source>
        <strain evidence="5 6">SIR-1</strain>
    </source>
</reference>
<dbReference type="SUPFAM" id="SSF52833">
    <property type="entry name" value="Thioredoxin-like"/>
    <property type="match status" value="1"/>
</dbReference>
<dbReference type="InterPro" id="IPR050455">
    <property type="entry name" value="Tpx_Peroxidase_subfamily"/>
</dbReference>
<comment type="caution">
    <text evidence="5">The sequence shown here is derived from an EMBL/GenBank/DDBJ whole genome shotgun (WGS) entry which is preliminary data.</text>
</comment>
<dbReference type="PANTHER" id="PTHR43110">
    <property type="entry name" value="THIOL PEROXIDASE"/>
    <property type="match status" value="1"/>
</dbReference>
<dbReference type="PIRSF" id="PIRSF000239">
    <property type="entry name" value="AHPC"/>
    <property type="match status" value="1"/>
</dbReference>
<evidence type="ECO:0000313" key="5">
    <source>
        <dbReference type="EMBL" id="EDM80310.1"/>
    </source>
</evidence>
<dbReference type="AlphaFoldDB" id="A6G1P6"/>
<protein>
    <submittedName>
        <fullName evidence="5">Hypothetical bacterioferritin comigratory protein</fullName>
    </submittedName>
</protein>
<dbReference type="InterPro" id="IPR013766">
    <property type="entry name" value="Thioredoxin_domain"/>
</dbReference>
<keyword evidence="6" id="KW-1185">Reference proteome</keyword>
<name>A6G1P6_9BACT</name>
<dbReference type="Proteomes" id="UP000005801">
    <property type="component" value="Unassembled WGS sequence"/>
</dbReference>
<evidence type="ECO:0000259" key="4">
    <source>
        <dbReference type="PROSITE" id="PS51352"/>
    </source>
</evidence>
<gene>
    <name evidence="5" type="ORF">PPSIR1_36707</name>
</gene>
<dbReference type="InterPro" id="IPR036249">
    <property type="entry name" value="Thioredoxin-like_sf"/>
</dbReference>
<evidence type="ECO:0000313" key="6">
    <source>
        <dbReference type="Proteomes" id="UP000005801"/>
    </source>
</evidence>
<dbReference type="InterPro" id="IPR024706">
    <property type="entry name" value="Peroxiredoxin_AhpC-typ"/>
</dbReference>
<sequence>MSAEDHMPTIGSDAPDFTLPDHKREAVTLSEQRGKNVVLAFFPAAFTGVCEKELCTFRDSIAAFNDLDAAVYGIAVDAPFSNAAFAERNSLNFPILSDYARAAVRAYDIAHDDFAGMTGYTAAKRSVFVVDKQGKLQYAWVADNPGQEPNYDEVKAAVEKLQG</sequence>
<dbReference type="Pfam" id="PF00578">
    <property type="entry name" value="AhpC-TSA"/>
    <property type="match status" value="1"/>
</dbReference>
<dbReference type="PROSITE" id="PS51352">
    <property type="entry name" value="THIOREDOXIN_2"/>
    <property type="match status" value="1"/>
</dbReference>
<keyword evidence="2" id="KW-0676">Redox-active center</keyword>
<feature type="domain" description="Thioredoxin" evidence="4">
    <location>
        <begin position="8"/>
        <end position="163"/>
    </location>
</feature>
<dbReference type="eggNOG" id="COG1225">
    <property type="taxonomic scope" value="Bacteria"/>
</dbReference>
<dbReference type="GO" id="GO:0016491">
    <property type="term" value="F:oxidoreductase activity"/>
    <property type="evidence" value="ECO:0007669"/>
    <property type="project" value="UniProtKB-KW"/>
</dbReference>
<keyword evidence="1" id="KW-0560">Oxidoreductase</keyword>
<dbReference type="EMBL" id="ABCS01000012">
    <property type="protein sequence ID" value="EDM80310.1"/>
    <property type="molecule type" value="Genomic_DNA"/>
</dbReference>
<dbReference type="PeroxiBase" id="6032">
    <property type="entry name" value="PpacAhpE"/>
</dbReference>
<dbReference type="InterPro" id="IPR000866">
    <property type="entry name" value="AhpC/TSA"/>
</dbReference>
<dbReference type="PANTHER" id="PTHR43110:SF1">
    <property type="entry name" value="THIOL PEROXIDASE"/>
    <property type="match status" value="1"/>
</dbReference>
<proteinExistence type="predicted"/>
<dbReference type="Gene3D" id="3.40.30.10">
    <property type="entry name" value="Glutaredoxin"/>
    <property type="match status" value="1"/>
</dbReference>
<organism evidence="5 6">
    <name type="scientific">Plesiocystis pacifica SIR-1</name>
    <dbReference type="NCBI Taxonomy" id="391625"/>
    <lineage>
        <taxon>Bacteria</taxon>
        <taxon>Pseudomonadati</taxon>
        <taxon>Myxococcota</taxon>
        <taxon>Polyangia</taxon>
        <taxon>Nannocystales</taxon>
        <taxon>Nannocystaceae</taxon>
        <taxon>Plesiocystis</taxon>
    </lineage>
</organism>
<accession>A6G1P6</accession>
<evidence type="ECO:0000256" key="1">
    <source>
        <dbReference type="ARBA" id="ARBA00023002"/>
    </source>
</evidence>
<evidence type="ECO:0000256" key="2">
    <source>
        <dbReference type="ARBA" id="ARBA00023284"/>
    </source>
</evidence>
<dbReference type="GO" id="GO:0016209">
    <property type="term" value="F:antioxidant activity"/>
    <property type="evidence" value="ECO:0007669"/>
    <property type="project" value="InterPro"/>
</dbReference>